<dbReference type="InterPro" id="IPR018392">
    <property type="entry name" value="LysM"/>
</dbReference>
<dbReference type="RefSeq" id="WP_110397196.1">
    <property type="nucleotide sequence ID" value="NZ_JBHUHB010000001.1"/>
</dbReference>
<dbReference type="GO" id="GO:0008745">
    <property type="term" value="F:N-acetylmuramoyl-L-alanine amidase activity"/>
    <property type="evidence" value="ECO:0007669"/>
    <property type="project" value="InterPro"/>
</dbReference>
<comment type="caution">
    <text evidence="2">The sequence shown here is derived from an EMBL/GenBank/DDBJ whole genome shotgun (WGS) entry which is preliminary data.</text>
</comment>
<dbReference type="OrthoDB" id="9812621at2"/>
<dbReference type="Gene3D" id="3.10.350.10">
    <property type="entry name" value="LysM domain"/>
    <property type="match status" value="1"/>
</dbReference>
<dbReference type="GO" id="GO:0009253">
    <property type="term" value="P:peptidoglycan catabolic process"/>
    <property type="evidence" value="ECO:0007669"/>
    <property type="project" value="InterPro"/>
</dbReference>
<dbReference type="CDD" id="cd00118">
    <property type="entry name" value="LysM"/>
    <property type="match status" value="1"/>
</dbReference>
<dbReference type="Pfam" id="PF01476">
    <property type="entry name" value="LysM"/>
    <property type="match status" value="1"/>
</dbReference>
<proteinExistence type="predicted"/>
<dbReference type="EMBL" id="QJJQ01000020">
    <property type="protein sequence ID" value="PXW81628.1"/>
    <property type="molecule type" value="Genomic_DNA"/>
</dbReference>
<accession>A0A2V3VLH5</accession>
<reference evidence="2 3" key="1">
    <citation type="submission" date="2018-05" db="EMBL/GenBank/DDBJ databases">
        <title>Genomic Encyclopedia of Type Strains, Phase IV (KMG-IV): sequencing the most valuable type-strain genomes for metagenomic binning, comparative biology and taxonomic classification.</title>
        <authorList>
            <person name="Goeker M."/>
        </authorList>
    </citation>
    <scope>NUCLEOTIDE SEQUENCE [LARGE SCALE GENOMIC DNA]</scope>
    <source>
        <strain evidence="2 3">DSM 28556</strain>
    </source>
</reference>
<dbReference type="InterPro" id="IPR036505">
    <property type="entry name" value="Amidase/PGRP_sf"/>
</dbReference>
<organism evidence="2 3">
    <name type="scientific">Pseudogracilibacillus auburnensis</name>
    <dbReference type="NCBI Taxonomy" id="1494959"/>
    <lineage>
        <taxon>Bacteria</taxon>
        <taxon>Bacillati</taxon>
        <taxon>Bacillota</taxon>
        <taxon>Bacilli</taxon>
        <taxon>Bacillales</taxon>
        <taxon>Bacillaceae</taxon>
        <taxon>Pseudogracilibacillus</taxon>
    </lineage>
</organism>
<name>A0A2V3VLH5_9BACI</name>
<gene>
    <name evidence="2" type="ORF">DFR56_1201</name>
</gene>
<keyword evidence="3" id="KW-1185">Reference proteome</keyword>
<evidence type="ECO:0000313" key="3">
    <source>
        <dbReference type="Proteomes" id="UP000247978"/>
    </source>
</evidence>
<dbReference type="Proteomes" id="UP000247978">
    <property type="component" value="Unassembled WGS sequence"/>
</dbReference>
<evidence type="ECO:0000313" key="2">
    <source>
        <dbReference type="EMBL" id="PXW81628.1"/>
    </source>
</evidence>
<dbReference type="AlphaFoldDB" id="A0A2V3VLH5"/>
<protein>
    <submittedName>
        <fullName evidence="2">LysM domain-containing protein</fullName>
    </submittedName>
</protein>
<evidence type="ECO:0000259" key="1">
    <source>
        <dbReference type="Pfam" id="PF01476"/>
    </source>
</evidence>
<dbReference type="SUPFAM" id="SSF55846">
    <property type="entry name" value="N-acetylmuramoyl-L-alanine amidase-like"/>
    <property type="match status" value="1"/>
</dbReference>
<feature type="domain" description="LysM" evidence="1">
    <location>
        <begin position="94"/>
        <end position="128"/>
    </location>
</feature>
<dbReference type="InterPro" id="IPR036779">
    <property type="entry name" value="LysM_dom_sf"/>
</dbReference>
<sequence length="137" mass="15225">MGDINQRTYHVGNSNQFSLGISIAGDYRSDKADATKASIAELHTTLVADQIGNQDKSYQKMLGYSWKVCCVYNYKAAFMFLNVSKPTAKTPATYKIQEGDTFRGIAHSLDGITIEDLITANPKVDPKKLVRQSTWVK</sequence>